<name>A0A7S3GDW8_9EUKA</name>
<dbReference type="EMBL" id="HBIB01039325">
    <property type="protein sequence ID" value="CAE0263325.1"/>
    <property type="molecule type" value="Transcribed_RNA"/>
</dbReference>
<protein>
    <recommendedName>
        <fullName evidence="1">UBC core domain-containing protein</fullName>
    </recommendedName>
</protein>
<sequence length="236" mass="26434">MSGDLVPFPKGSEARSYALFREYSLLRKNCLDLLRGVVLFPSGSEEEWKGVLHIHKGAFEGAVVLFTVHHHELFPLYAPTIRIESSPPPFHPLIHQDTGEVDLSGEFPSWNPRKDKLVSVFSFLKGMFQRNYLVHLRDGSDDVPCFEALNMLRRDFNHFCKIAHSFAVESKTAADDAQTGMNILFRPPKQQPRPVLINALKDALESSSEDSKSNPSTVAPSALVEHVLGRLGFGHE</sequence>
<accession>A0A7S3GDW8</accession>
<evidence type="ECO:0000259" key="1">
    <source>
        <dbReference type="PROSITE" id="PS50127"/>
    </source>
</evidence>
<evidence type="ECO:0000313" key="5">
    <source>
        <dbReference type="EMBL" id="CAE0263325.1"/>
    </source>
</evidence>
<dbReference type="CDD" id="cd23814">
    <property type="entry name" value="UEV_AKTIP"/>
    <property type="match status" value="1"/>
</dbReference>
<dbReference type="Gene3D" id="3.10.110.10">
    <property type="entry name" value="Ubiquitin Conjugating Enzyme"/>
    <property type="match status" value="1"/>
</dbReference>
<reference evidence="2" key="1">
    <citation type="submission" date="2021-01" db="EMBL/GenBank/DDBJ databases">
        <authorList>
            <person name="Corre E."/>
            <person name="Pelletier E."/>
            <person name="Niang G."/>
            <person name="Scheremetjew M."/>
            <person name="Finn R."/>
            <person name="Kale V."/>
            <person name="Holt S."/>
            <person name="Cochrane G."/>
            <person name="Meng A."/>
            <person name="Brown T."/>
            <person name="Cohen L."/>
        </authorList>
    </citation>
    <scope>NUCLEOTIDE SEQUENCE</scope>
    <source>
        <strain evidence="2">NIES-2562</strain>
    </source>
</reference>
<dbReference type="SUPFAM" id="SSF54495">
    <property type="entry name" value="UBC-like"/>
    <property type="match status" value="1"/>
</dbReference>
<gene>
    <name evidence="2" type="ORF">PBIL07802_LOCUS25536</name>
    <name evidence="3" type="ORF">PBIL07802_LOCUS25571</name>
    <name evidence="4" type="ORF">PBIL07802_LOCUS25601</name>
    <name evidence="5" type="ORF">PBIL07802_LOCUS25623</name>
</gene>
<organism evidence="2">
    <name type="scientific">Palpitomonas bilix</name>
    <dbReference type="NCBI Taxonomy" id="652834"/>
    <lineage>
        <taxon>Eukaryota</taxon>
        <taxon>Eukaryota incertae sedis</taxon>
    </lineage>
</organism>
<dbReference type="InterPro" id="IPR000608">
    <property type="entry name" value="UBC"/>
</dbReference>
<evidence type="ECO:0000313" key="3">
    <source>
        <dbReference type="EMBL" id="CAE0263274.1"/>
    </source>
</evidence>
<feature type="domain" description="UBC core" evidence="1">
    <location>
        <begin position="14"/>
        <end position="172"/>
    </location>
</feature>
<dbReference type="EMBL" id="HBIB01039303">
    <property type="protein sequence ID" value="CAE0263303.1"/>
    <property type="molecule type" value="Transcribed_RNA"/>
</dbReference>
<dbReference type="EMBL" id="HBIB01039226">
    <property type="protein sequence ID" value="CAE0263239.1"/>
    <property type="molecule type" value="Transcribed_RNA"/>
</dbReference>
<dbReference type="InterPro" id="IPR016135">
    <property type="entry name" value="UBQ-conjugating_enzyme/RWD"/>
</dbReference>
<dbReference type="AlphaFoldDB" id="A0A7S3GDW8"/>
<dbReference type="EMBL" id="HBIB01039270">
    <property type="protein sequence ID" value="CAE0263274.1"/>
    <property type="molecule type" value="Transcribed_RNA"/>
</dbReference>
<evidence type="ECO:0000313" key="2">
    <source>
        <dbReference type="EMBL" id="CAE0263239.1"/>
    </source>
</evidence>
<proteinExistence type="predicted"/>
<dbReference type="PROSITE" id="PS50127">
    <property type="entry name" value="UBC_2"/>
    <property type="match status" value="1"/>
</dbReference>
<evidence type="ECO:0000313" key="4">
    <source>
        <dbReference type="EMBL" id="CAE0263303.1"/>
    </source>
</evidence>